<accession>A0A4P6YWW5</accession>
<dbReference type="SUPFAM" id="SSF88697">
    <property type="entry name" value="PUA domain-like"/>
    <property type="match status" value="1"/>
</dbReference>
<evidence type="ECO:0000256" key="7">
    <source>
        <dbReference type="ARBA" id="ARBA00022603"/>
    </source>
</evidence>
<feature type="domain" description="Ribosomal RNA small subunit methyltransferase E methyltransferase" evidence="13">
    <location>
        <begin position="71"/>
        <end position="237"/>
    </location>
</feature>
<dbReference type="CDD" id="cd18084">
    <property type="entry name" value="RsmE-like"/>
    <property type="match status" value="1"/>
</dbReference>
<comment type="catalytic activity">
    <reaction evidence="11 12">
        <text>uridine(1498) in 16S rRNA + S-adenosyl-L-methionine = N(3)-methyluridine(1498) in 16S rRNA + S-adenosyl-L-homocysteine + H(+)</text>
        <dbReference type="Rhea" id="RHEA:42920"/>
        <dbReference type="Rhea" id="RHEA-COMP:10283"/>
        <dbReference type="Rhea" id="RHEA-COMP:10284"/>
        <dbReference type="ChEBI" id="CHEBI:15378"/>
        <dbReference type="ChEBI" id="CHEBI:57856"/>
        <dbReference type="ChEBI" id="CHEBI:59789"/>
        <dbReference type="ChEBI" id="CHEBI:65315"/>
        <dbReference type="ChEBI" id="CHEBI:74502"/>
        <dbReference type="EC" id="2.1.1.193"/>
    </reaction>
</comment>
<dbReference type="Proteomes" id="UP000292886">
    <property type="component" value="Chromosome"/>
</dbReference>
<evidence type="ECO:0000313" key="15">
    <source>
        <dbReference type="Proteomes" id="UP000292886"/>
    </source>
</evidence>
<dbReference type="OrthoDB" id="9815641at2"/>
<keyword evidence="6 12" id="KW-0698">rRNA processing</keyword>
<protein>
    <recommendedName>
        <fullName evidence="4 12">Ribosomal RNA small subunit methyltransferase E</fullName>
        <ecNumber evidence="3 12">2.1.1.193</ecNumber>
    </recommendedName>
</protein>
<keyword evidence="8 12" id="KW-0808">Transferase</keyword>
<dbReference type="SUPFAM" id="SSF75217">
    <property type="entry name" value="alpha/beta knot"/>
    <property type="match status" value="1"/>
</dbReference>
<dbReference type="EC" id="2.1.1.193" evidence="3 12"/>
<keyword evidence="5 12" id="KW-0963">Cytoplasm</keyword>
<dbReference type="NCBIfam" id="NF008691">
    <property type="entry name" value="PRK11713.1-4"/>
    <property type="match status" value="1"/>
</dbReference>
<evidence type="ECO:0000256" key="12">
    <source>
        <dbReference type="PIRNR" id="PIRNR015601"/>
    </source>
</evidence>
<comment type="similarity">
    <text evidence="2 12">Belongs to the RNA methyltransferase RsmE family.</text>
</comment>
<gene>
    <name evidence="14" type="ORF">EQG49_12935</name>
</gene>
<sequence length="245" mass="27038">MQRYFLKTPVGKSFELDDDIQHHFVTVLRAVEGTKAEFVRSDHTVFIGAVSALTTEKTVIDWVNDVAVDVELPVETTIIAGLPKGDKAELIVQKATELGVHHIIFVPTKWSVAKWNGKEAKKVARLQKIADGAAEQAHRTIQPVISYADNLRDLMANDYDVKIVAWEESAKQGEQSALTAAYQQLQPGNKIVAVFGPEGGLTPEEVAILSQNGYQAAALGPRILRTETAPLYWLSSLSFFLELNR</sequence>
<name>A0A4P6YWW5_9LACO</name>
<dbReference type="GO" id="GO:0070475">
    <property type="term" value="P:rRNA base methylation"/>
    <property type="evidence" value="ECO:0007669"/>
    <property type="project" value="TreeGrafter"/>
</dbReference>
<evidence type="ECO:0000256" key="8">
    <source>
        <dbReference type="ARBA" id="ARBA00022679"/>
    </source>
</evidence>
<comment type="function">
    <text evidence="10 12">Specifically methylates the N3 position of the uracil ring of uridine 1498 (m3U1498) in 16S rRNA. Acts on the fully assembled 30S ribosomal subunit.</text>
</comment>
<keyword evidence="7 12" id="KW-0489">Methyltransferase</keyword>
<evidence type="ECO:0000256" key="3">
    <source>
        <dbReference type="ARBA" id="ARBA00012328"/>
    </source>
</evidence>
<dbReference type="Gene3D" id="3.40.1280.10">
    <property type="match status" value="1"/>
</dbReference>
<organism evidence="14 15">
    <name type="scientific">Periweissella cryptocerci</name>
    <dbReference type="NCBI Taxonomy" id="2506420"/>
    <lineage>
        <taxon>Bacteria</taxon>
        <taxon>Bacillati</taxon>
        <taxon>Bacillota</taxon>
        <taxon>Bacilli</taxon>
        <taxon>Lactobacillales</taxon>
        <taxon>Lactobacillaceae</taxon>
        <taxon>Periweissella</taxon>
    </lineage>
</organism>
<dbReference type="InterPro" id="IPR029028">
    <property type="entry name" value="Alpha/beta_knot_MTases"/>
</dbReference>
<dbReference type="Pfam" id="PF04452">
    <property type="entry name" value="Methyltrans_RNA"/>
    <property type="match status" value="1"/>
</dbReference>
<dbReference type="AlphaFoldDB" id="A0A4P6YWW5"/>
<evidence type="ECO:0000256" key="9">
    <source>
        <dbReference type="ARBA" id="ARBA00022691"/>
    </source>
</evidence>
<dbReference type="PANTHER" id="PTHR30027">
    <property type="entry name" value="RIBOSOMAL RNA SMALL SUBUNIT METHYLTRANSFERASE E"/>
    <property type="match status" value="1"/>
</dbReference>
<evidence type="ECO:0000256" key="1">
    <source>
        <dbReference type="ARBA" id="ARBA00004496"/>
    </source>
</evidence>
<dbReference type="InterPro" id="IPR015947">
    <property type="entry name" value="PUA-like_sf"/>
</dbReference>
<comment type="subcellular location">
    <subcellularLocation>
        <location evidence="1 12">Cytoplasm</location>
    </subcellularLocation>
</comment>
<evidence type="ECO:0000259" key="13">
    <source>
        <dbReference type="Pfam" id="PF04452"/>
    </source>
</evidence>
<dbReference type="NCBIfam" id="TIGR00046">
    <property type="entry name" value="RsmE family RNA methyltransferase"/>
    <property type="match status" value="1"/>
</dbReference>
<dbReference type="InterPro" id="IPR029026">
    <property type="entry name" value="tRNA_m1G_MTases_N"/>
</dbReference>
<evidence type="ECO:0000313" key="14">
    <source>
        <dbReference type="EMBL" id="QBO37301.1"/>
    </source>
</evidence>
<dbReference type="GO" id="GO:0070042">
    <property type="term" value="F:rRNA (uridine-N3-)-methyltransferase activity"/>
    <property type="evidence" value="ECO:0007669"/>
    <property type="project" value="TreeGrafter"/>
</dbReference>
<dbReference type="EMBL" id="CP037940">
    <property type="protein sequence ID" value="QBO37301.1"/>
    <property type="molecule type" value="Genomic_DNA"/>
</dbReference>
<proteinExistence type="inferred from homology"/>
<evidence type="ECO:0000256" key="11">
    <source>
        <dbReference type="ARBA" id="ARBA00047944"/>
    </source>
</evidence>
<keyword evidence="9 12" id="KW-0949">S-adenosyl-L-methionine</keyword>
<dbReference type="RefSeq" id="WP_133364378.1">
    <property type="nucleotide sequence ID" value="NZ_CP037940.1"/>
</dbReference>
<dbReference type="GO" id="GO:0005737">
    <property type="term" value="C:cytoplasm"/>
    <property type="evidence" value="ECO:0007669"/>
    <property type="project" value="UniProtKB-SubCell"/>
</dbReference>
<evidence type="ECO:0000256" key="4">
    <source>
        <dbReference type="ARBA" id="ARBA00013673"/>
    </source>
</evidence>
<keyword evidence="15" id="KW-1185">Reference proteome</keyword>
<evidence type="ECO:0000256" key="6">
    <source>
        <dbReference type="ARBA" id="ARBA00022552"/>
    </source>
</evidence>
<evidence type="ECO:0000256" key="10">
    <source>
        <dbReference type="ARBA" id="ARBA00025699"/>
    </source>
</evidence>
<dbReference type="PIRSF" id="PIRSF015601">
    <property type="entry name" value="MTase_slr0722"/>
    <property type="match status" value="1"/>
</dbReference>
<evidence type="ECO:0000256" key="5">
    <source>
        <dbReference type="ARBA" id="ARBA00022490"/>
    </source>
</evidence>
<reference evidence="15" key="1">
    <citation type="submission" date="2019-03" db="EMBL/GenBank/DDBJ databases">
        <title>Weissella sp. 26KH-42 Genome sequencing.</title>
        <authorList>
            <person name="Heo J."/>
            <person name="Kim S.-J."/>
            <person name="Kim J.-S."/>
            <person name="Hong S.-B."/>
            <person name="Kwon S.-W."/>
        </authorList>
    </citation>
    <scope>NUCLEOTIDE SEQUENCE [LARGE SCALE GENOMIC DNA]</scope>
    <source>
        <strain evidence="15">26KH-42</strain>
    </source>
</reference>
<dbReference type="InterPro" id="IPR006700">
    <property type="entry name" value="RsmE"/>
</dbReference>
<dbReference type="InterPro" id="IPR046886">
    <property type="entry name" value="RsmE_MTase_dom"/>
</dbReference>
<dbReference type="PANTHER" id="PTHR30027:SF3">
    <property type="entry name" value="16S RRNA (URACIL(1498)-N(3))-METHYLTRANSFERASE"/>
    <property type="match status" value="1"/>
</dbReference>
<evidence type="ECO:0000256" key="2">
    <source>
        <dbReference type="ARBA" id="ARBA00005528"/>
    </source>
</evidence>
<dbReference type="KEGG" id="wei:EQG49_12935"/>